<organism evidence="1 2">
    <name type="scientific">Cellulophaga phage phi14:2</name>
    <dbReference type="NCBI Taxonomy" id="1327990"/>
    <lineage>
        <taxon>Viruses</taxon>
        <taxon>Duplodnaviria</taxon>
        <taxon>Heunggongvirae</taxon>
        <taxon>Uroviricota</taxon>
        <taxon>Caudoviricetes</taxon>
        <taxon>Crassvirales</taxon>
        <taxon>Steigviridae</taxon>
        <taxon>Asinivirinae</taxon>
        <taxon>Akihdevirus</taxon>
        <taxon>Akihdevirus balticus</taxon>
    </lineage>
</organism>
<proteinExistence type="predicted"/>
<reference evidence="2" key="2">
    <citation type="submission" date="2013-03" db="EMBL/GenBank/DDBJ databases">
        <title>The Cellulophaga phages: a novel, diverse, and globally ubiquitous model system.</title>
        <authorList>
            <person name="Holmfeldt K."/>
            <person name="Solonenko N."/>
            <person name="Shah M."/>
            <person name="Corrier K."/>
            <person name="Riemann L."/>
            <person name="VerBerkmoes N.C."/>
            <person name="Sullivan M.B."/>
        </authorList>
    </citation>
    <scope>NUCLEOTIDE SEQUENCE [LARGE SCALE GENOMIC DNA]</scope>
</reference>
<sequence>MKQPCPMCMGSKEIFTGSKVETCNTCDDDGNVTQEFLDIVEHNDEYEGDF</sequence>
<keyword evidence="2" id="KW-1185">Reference proteome</keyword>
<dbReference type="GeneID" id="16797496"/>
<protein>
    <submittedName>
        <fullName evidence="1">Uncharacterized protein</fullName>
    </submittedName>
</protein>
<dbReference type="EMBL" id="KC821624">
    <property type="protein sequence ID" value="AGO48910.1"/>
    <property type="molecule type" value="Genomic_DNA"/>
</dbReference>
<dbReference type="KEGG" id="vg:16797496"/>
<evidence type="ECO:0000313" key="2">
    <source>
        <dbReference type="Proteomes" id="UP000014725"/>
    </source>
</evidence>
<reference evidence="1 2" key="1">
    <citation type="journal article" date="2013" name="Proc. Natl. Acad. Sci. U.S.A.">
        <title>Twelve previously unknown phage genera are ubiquitous in global oceans.</title>
        <authorList>
            <person name="Holmfeldt K."/>
            <person name="Solonenko N."/>
            <person name="Shah M."/>
            <person name="Corrier K."/>
            <person name="Riemann L."/>
            <person name="Verberkmoes N.C."/>
            <person name="Sullivan M.B."/>
        </authorList>
    </citation>
    <scope>NUCLEOTIDE SEQUENCE [LARGE SCALE GENOMIC DNA]</scope>
    <source>
        <strain evidence="1">Phi14:2</strain>
    </source>
</reference>
<accession>S0A281</accession>
<name>S0A281_9CAUD</name>
<gene>
    <name evidence="1" type="ORF">Phi14:2_gp032</name>
</gene>
<dbReference type="Gene3D" id="6.20.20.10">
    <property type="match status" value="1"/>
</dbReference>
<dbReference type="Proteomes" id="UP000014725">
    <property type="component" value="Segment"/>
</dbReference>
<evidence type="ECO:0000313" key="1">
    <source>
        <dbReference type="EMBL" id="AGO48910.1"/>
    </source>
</evidence>